<proteinExistence type="predicted"/>
<protein>
    <recommendedName>
        <fullName evidence="7">HYR domain-containing protein</fullName>
    </recommendedName>
</protein>
<keyword evidence="6" id="KW-1185">Reference proteome</keyword>
<dbReference type="PANTHER" id="PTHR24273:SF32">
    <property type="entry name" value="HYALIN"/>
    <property type="match status" value="1"/>
</dbReference>
<dbReference type="PANTHER" id="PTHR24273">
    <property type="entry name" value="FI04643P-RELATED"/>
    <property type="match status" value="1"/>
</dbReference>
<keyword evidence="2" id="KW-0732">Signal</keyword>
<feature type="domain" description="Ig-like" evidence="4">
    <location>
        <begin position="205"/>
        <end position="324"/>
    </location>
</feature>
<dbReference type="InterPro" id="IPR013783">
    <property type="entry name" value="Ig-like_fold"/>
</dbReference>
<feature type="domain" description="HYR" evidence="3">
    <location>
        <begin position="245"/>
        <end position="325"/>
    </location>
</feature>
<gene>
    <name evidence="5" type="ORF">GCM10009740_02940</name>
</gene>
<evidence type="ECO:0008006" key="7">
    <source>
        <dbReference type="Google" id="ProtNLM"/>
    </source>
</evidence>
<feature type="chain" id="PRO_5046533866" description="HYR domain-containing protein" evidence="2">
    <location>
        <begin position="27"/>
        <end position="913"/>
    </location>
</feature>
<evidence type="ECO:0000256" key="1">
    <source>
        <dbReference type="ARBA" id="ARBA00022737"/>
    </source>
</evidence>
<dbReference type="InterPro" id="IPR003410">
    <property type="entry name" value="HYR_dom"/>
</dbReference>
<feature type="signal peptide" evidence="2">
    <location>
        <begin position="1"/>
        <end position="26"/>
    </location>
</feature>
<dbReference type="Pfam" id="PF02494">
    <property type="entry name" value="HYR"/>
    <property type="match status" value="6"/>
</dbReference>
<organism evidence="5 6">
    <name type="scientific">Terrabacter terrae</name>
    <dbReference type="NCBI Taxonomy" id="318434"/>
    <lineage>
        <taxon>Bacteria</taxon>
        <taxon>Bacillati</taxon>
        <taxon>Actinomycetota</taxon>
        <taxon>Actinomycetes</taxon>
        <taxon>Micrococcales</taxon>
        <taxon>Intrasporangiaceae</taxon>
        <taxon>Terrabacter</taxon>
    </lineage>
</organism>
<dbReference type="Proteomes" id="UP001501285">
    <property type="component" value="Unassembled WGS sequence"/>
</dbReference>
<dbReference type="InterPro" id="IPR007110">
    <property type="entry name" value="Ig-like_dom"/>
</dbReference>
<dbReference type="PROSITE" id="PS50825">
    <property type="entry name" value="HYR"/>
    <property type="match status" value="2"/>
</dbReference>
<dbReference type="RefSeq" id="WP_343986425.1">
    <property type="nucleotide sequence ID" value="NZ_BAAANB010000001.1"/>
</dbReference>
<dbReference type="NCBIfam" id="NF038114">
    <property type="entry name" value="rightmost"/>
    <property type="match status" value="1"/>
</dbReference>
<name>A0ABP5FBI1_9MICO</name>
<dbReference type="Gene3D" id="2.60.40.10">
    <property type="entry name" value="Immunoglobulins"/>
    <property type="match status" value="4"/>
</dbReference>
<dbReference type="EMBL" id="BAAANB010000001">
    <property type="protein sequence ID" value="GAA2018516.1"/>
    <property type="molecule type" value="Genomic_DNA"/>
</dbReference>
<evidence type="ECO:0000259" key="3">
    <source>
        <dbReference type="PROSITE" id="PS50825"/>
    </source>
</evidence>
<comment type="caution">
    <text evidence="5">The sequence shown here is derived from an EMBL/GenBank/DDBJ whole genome shotgun (WGS) entry which is preliminary data.</text>
</comment>
<dbReference type="PROSITE" id="PS50835">
    <property type="entry name" value="IG_LIKE"/>
    <property type="match status" value="1"/>
</dbReference>
<feature type="domain" description="HYR" evidence="3">
    <location>
        <begin position="641"/>
        <end position="721"/>
    </location>
</feature>
<evidence type="ECO:0000313" key="6">
    <source>
        <dbReference type="Proteomes" id="UP001501285"/>
    </source>
</evidence>
<evidence type="ECO:0000259" key="4">
    <source>
        <dbReference type="PROSITE" id="PS50835"/>
    </source>
</evidence>
<accession>A0ABP5FBI1</accession>
<reference evidence="6" key="1">
    <citation type="journal article" date="2019" name="Int. J. Syst. Evol. Microbiol.">
        <title>The Global Catalogue of Microorganisms (GCM) 10K type strain sequencing project: providing services to taxonomists for standard genome sequencing and annotation.</title>
        <authorList>
            <consortium name="The Broad Institute Genomics Platform"/>
            <consortium name="The Broad Institute Genome Sequencing Center for Infectious Disease"/>
            <person name="Wu L."/>
            <person name="Ma J."/>
        </authorList>
    </citation>
    <scope>NUCLEOTIDE SEQUENCE [LARGE SCALE GENOMIC DNA]</scope>
    <source>
        <strain evidence="6">JCM 14283</strain>
    </source>
</reference>
<evidence type="ECO:0000256" key="2">
    <source>
        <dbReference type="SAM" id="SignalP"/>
    </source>
</evidence>
<evidence type="ECO:0000313" key="5">
    <source>
        <dbReference type="EMBL" id="GAA2018516.1"/>
    </source>
</evidence>
<keyword evidence="1" id="KW-0677">Repeat</keyword>
<sequence length="913" mass="90815">MRARSLLAALTAAVTLGAAGAGIAYADGLDFVQDNLQPISGNFTVKACSGQSTTFDVLIAARRNGQPGTKDDNVFANDSSVTVAIDSVSSPLTAKLDKDTVNVPSNWASSPTNTLTTDMVKVTFTLPPQTSSGSGSAKLAYQGHNRSGGDVSGTNTIAFSWTPGQCDVTPPTLHLPAALTVEATSAGGAVVNYNATATDAAPANPTVTCDPASGATFPLGTTTVSCSATDAAGNKATGSFTVMVKDTTPPVVTLPADISVEATGSSTAVSWDQPTATDSVDGSRDVTCMPASGSSFSVGTTTVSCTATDAAGNTGTASFKVTVSDTKAPVLSLPTDITAEATGPDGAAVGYVASAADVVDGAVTPVCDPKSGSTFALGKSTVRCAATDKAGNAASGSFTVTVQDTTAPDLTVPDPITVEATGPDGAAADFAVSASDLVDGAVKPVCDATSGSTFPLGTTTVHCSATDAAGNEDRAGFTVTVQDTTPPTITVPADMVLEATGPDGATATYTAEAEDLVDGTFKATCTPASGSTFPLGATQVNCNATDKHGNPAATTSFAVTVQDTTAPKLTMPADFAVEATGPDGAAVTYVASAMDIVDGAVEPSCDVATGTVLSLGAHKITCTATDAHHNVATGSFTATVRDTTPPAVTVPKDVTTEATGPNGAVVEFSASATDIVDGAVTSTCAPASGSTFPLGTTAVTCAATDAHGNVGHGSFSVKVQDTTGPVISWIAPAAGGSYPYGSVPTPSCVATDLVSGPAPCSVIGYDGGIGTHTLTATATDAAGNVSHATRSYTVVRWGLKGFYQPVDMGGVVNTVKAGSTVPLKFEIFSGTTELTNVSAVKSFTAKSVSCGTLTSAATDDVEVTSTGGTTLRYDSTGGQFIQNWQTPKTAGACYQVTMTAQDSSTISAFFKLK</sequence>